<dbReference type="EMBL" id="UZWD01000028">
    <property type="protein sequence ID" value="VDS05139.1"/>
    <property type="molecule type" value="Genomic_DNA"/>
</dbReference>
<feature type="signal peptide" evidence="1">
    <location>
        <begin position="1"/>
        <end position="21"/>
    </location>
</feature>
<keyword evidence="1" id="KW-0732">Signal</keyword>
<dbReference type="SUPFAM" id="SSF52096">
    <property type="entry name" value="ClpP/crotonase"/>
    <property type="match status" value="1"/>
</dbReference>
<evidence type="ECO:0000256" key="1">
    <source>
        <dbReference type="SAM" id="SignalP"/>
    </source>
</evidence>
<dbReference type="AlphaFoldDB" id="A0A3S4CE34"/>
<name>A0A3S4CE34_9HYPH</name>
<evidence type="ECO:0000313" key="2">
    <source>
        <dbReference type="EMBL" id="VDS05139.1"/>
    </source>
</evidence>
<dbReference type="RefSeq" id="WP_126150685.1">
    <property type="nucleotide sequence ID" value="NZ_JBHTMH010000001.1"/>
</dbReference>
<dbReference type="Proteomes" id="UP000268844">
    <property type="component" value="Unassembled WGS sequence"/>
</dbReference>
<proteinExistence type="predicted"/>
<sequence>MSFARLCVIASLALLATPAAAGTVTLVSDSYSLSHPVPHLHFEGPVVEGDVDQLKTLFDANIACGFEQLPVDGGNCAVITLESPGGNYVEGLTMAQFLRDNRIASMVEAGAECYSACAFAFLGGTGYSTQDGIGVYIDRMVAPGAILGFHAPYFAPDALDGLVAQFGLDEVLGATRGDIAIMVRELVNWNVDANVLGYIVSMGPDETYDITTGEDYFLTRSALPPELAIDDQKTSLGDAVYNACIYLLSEHESTFPSTLIDRITETAMTEIGKDSTGAAITGYRLGPDNPLGLTFCGFPSAQLEGNGDADIALYTGAGIEGDIRPMLTLFFRPNGWSSLGGTGNVARSIFQKGAMTTMFLSPVGEVTRDLFF</sequence>
<gene>
    <name evidence="2" type="ORF">DEVEQU_02280</name>
</gene>
<protein>
    <submittedName>
        <fullName evidence="2">Uncharacterized protein</fullName>
    </submittedName>
</protein>
<dbReference type="InterPro" id="IPR029045">
    <property type="entry name" value="ClpP/crotonase-like_dom_sf"/>
</dbReference>
<accession>A0A3S4CE34</accession>
<dbReference type="OrthoDB" id="5936191at2"/>
<organism evidence="2 3">
    <name type="scientific">Devosia equisanguinis</name>
    <dbReference type="NCBI Taxonomy" id="2490941"/>
    <lineage>
        <taxon>Bacteria</taxon>
        <taxon>Pseudomonadati</taxon>
        <taxon>Pseudomonadota</taxon>
        <taxon>Alphaproteobacteria</taxon>
        <taxon>Hyphomicrobiales</taxon>
        <taxon>Devosiaceae</taxon>
        <taxon>Devosia</taxon>
    </lineage>
</organism>
<reference evidence="2 3" key="1">
    <citation type="submission" date="2018-12" db="EMBL/GenBank/DDBJ databases">
        <authorList>
            <person name="Criscuolo A."/>
        </authorList>
    </citation>
    <scope>NUCLEOTIDE SEQUENCE [LARGE SCALE GENOMIC DNA]</scope>
    <source>
        <strain evidence="2">ACIP1116281</strain>
    </source>
</reference>
<evidence type="ECO:0000313" key="3">
    <source>
        <dbReference type="Proteomes" id="UP000268844"/>
    </source>
</evidence>
<keyword evidence="3" id="KW-1185">Reference proteome</keyword>
<feature type="chain" id="PRO_5018714176" evidence="1">
    <location>
        <begin position="22"/>
        <end position="372"/>
    </location>
</feature>